<sequence length="550" mass="57781">MKPSMLALMLVALVLVQSASAADVDSASLRGRRGLNFVNNLPMYSPDCIRPTIVGQFPLCDPDNGPRCCIGLTCEPNPKDPSEYRCGDKAENKVGAGNTKKNGGDYDYAHIWSGSNMAAVFGDRTSASTSSSSSRVQAFHSVVYSASLLVIGVFAIYKVRGDVGVLADDLFDVKELVAGDFTFGALRTDGSALHWGYGPYGGDVGGLQNLQNVSKIFGGRQARAALFANGTLVCWGNRFAGGDCAAMKETFARKDMGLRKLVAHANAFAALSETGQVFVWGNPYFGGILPSEDLGRQLESNVIDVAHTETAFAAIKANGTVVIWGGLESLSGPTKLNLGSSFKAVYATRNTFIFVTTENELITMGAIDSLLVSDVEHVAAGRTAFAVLHVNGSVSSYGIASPESSTLTSQLSSDVIEIIVSGGDAFAAIKADRTLVTWGNAARGGDHSAVAEQVASAGGVAAVWANDYSFVAKLADEKGTLVAWGDGNFGGDASAVASHLAEGHIIDVVGGVDFWICKSQRTDELTFSTFDERDADLSSVCGHYKHTATI</sequence>
<dbReference type="InParanoid" id="A0A2R5GAD4"/>
<organism evidence="2 3">
    <name type="scientific">Hondaea fermentalgiana</name>
    <dbReference type="NCBI Taxonomy" id="2315210"/>
    <lineage>
        <taxon>Eukaryota</taxon>
        <taxon>Sar</taxon>
        <taxon>Stramenopiles</taxon>
        <taxon>Bigyra</taxon>
        <taxon>Labyrinthulomycetes</taxon>
        <taxon>Thraustochytrida</taxon>
        <taxon>Thraustochytriidae</taxon>
        <taxon>Hondaea</taxon>
    </lineage>
</organism>
<dbReference type="AlphaFoldDB" id="A0A2R5GAD4"/>
<name>A0A2R5GAD4_9STRA</name>
<protein>
    <submittedName>
        <fullName evidence="2">Uncharacterized protein</fullName>
    </submittedName>
</protein>
<dbReference type="EMBL" id="BEYU01000038">
    <property type="protein sequence ID" value="GBG27986.1"/>
    <property type="molecule type" value="Genomic_DNA"/>
</dbReference>
<accession>A0A2R5GAD4</accession>
<gene>
    <name evidence="2" type="ORF">FCC1311_042092</name>
</gene>
<dbReference type="SUPFAM" id="SSF50985">
    <property type="entry name" value="RCC1/BLIP-II"/>
    <property type="match status" value="1"/>
</dbReference>
<keyword evidence="3" id="KW-1185">Reference proteome</keyword>
<dbReference type="InterPro" id="IPR051553">
    <property type="entry name" value="Ran_GTPase-activating"/>
</dbReference>
<feature type="signal peptide" evidence="1">
    <location>
        <begin position="1"/>
        <end position="21"/>
    </location>
</feature>
<comment type="caution">
    <text evidence="2">The sequence shown here is derived from an EMBL/GenBank/DDBJ whole genome shotgun (WGS) entry which is preliminary data.</text>
</comment>
<dbReference type="Gene3D" id="2.130.10.30">
    <property type="entry name" value="Regulator of chromosome condensation 1/beta-lactamase-inhibitor protein II"/>
    <property type="match status" value="2"/>
</dbReference>
<evidence type="ECO:0000313" key="2">
    <source>
        <dbReference type="EMBL" id="GBG27986.1"/>
    </source>
</evidence>
<evidence type="ECO:0000256" key="1">
    <source>
        <dbReference type="SAM" id="SignalP"/>
    </source>
</evidence>
<dbReference type="Proteomes" id="UP000241890">
    <property type="component" value="Unassembled WGS sequence"/>
</dbReference>
<evidence type="ECO:0000313" key="3">
    <source>
        <dbReference type="Proteomes" id="UP000241890"/>
    </source>
</evidence>
<dbReference type="InterPro" id="IPR009091">
    <property type="entry name" value="RCC1/BLIP-II"/>
</dbReference>
<dbReference type="PANTHER" id="PTHR45982:SF1">
    <property type="entry name" value="REGULATOR OF CHROMOSOME CONDENSATION"/>
    <property type="match status" value="1"/>
</dbReference>
<feature type="chain" id="PRO_5015304156" evidence="1">
    <location>
        <begin position="22"/>
        <end position="550"/>
    </location>
</feature>
<reference evidence="2 3" key="1">
    <citation type="submission" date="2017-12" db="EMBL/GenBank/DDBJ databases">
        <title>Sequencing, de novo assembly and annotation of complete genome of a new Thraustochytrid species, strain FCC1311.</title>
        <authorList>
            <person name="Sedici K."/>
            <person name="Godart F."/>
            <person name="Aiese Cigliano R."/>
            <person name="Sanseverino W."/>
            <person name="Barakat M."/>
            <person name="Ortet P."/>
            <person name="Marechal E."/>
            <person name="Cagnac O."/>
            <person name="Amato A."/>
        </authorList>
    </citation>
    <scope>NUCLEOTIDE SEQUENCE [LARGE SCALE GENOMIC DNA]</scope>
</reference>
<proteinExistence type="predicted"/>
<dbReference type="PANTHER" id="PTHR45982">
    <property type="entry name" value="REGULATOR OF CHROMOSOME CONDENSATION"/>
    <property type="match status" value="1"/>
</dbReference>
<dbReference type="OrthoDB" id="10256179at2759"/>
<keyword evidence="1" id="KW-0732">Signal</keyword>